<organism evidence="2 3">
    <name type="scientific">Mytilus edulis</name>
    <name type="common">Blue mussel</name>
    <dbReference type="NCBI Taxonomy" id="6550"/>
    <lineage>
        <taxon>Eukaryota</taxon>
        <taxon>Metazoa</taxon>
        <taxon>Spiralia</taxon>
        <taxon>Lophotrochozoa</taxon>
        <taxon>Mollusca</taxon>
        <taxon>Bivalvia</taxon>
        <taxon>Autobranchia</taxon>
        <taxon>Pteriomorphia</taxon>
        <taxon>Mytilida</taxon>
        <taxon>Mytiloidea</taxon>
        <taxon>Mytilidae</taxon>
        <taxon>Mytilinae</taxon>
        <taxon>Mytilus</taxon>
    </lineage>
</organism>
<keyword evidence="1" id="KW-0732">Signal</keyword>
<dbReference type="OrthoDB" id="6134459at2759"/>
<accession>A0A8S3U4K6</accession>
<comment type="caution">
    <text evidence="2">The sequence shown here is derived from an EMBL/GenBank/DDBJ whole genome shotgun (WGS) entry which is preliminary data.</text>
</comment>
<dbReference type="PANTHER" id="PTHR45902">
    <property type="entry name" value="LATROPHILIN RECEPTOR-LIKE PROTEIN A"/>
    <property type="match status" value="1"/>
</dbReference>
<evidence type="ECO:0000256" key="1">
    <source>
        <dbReference type="SAM" id="SignalP"/>
    </source>
</evidence>
<evidence type="ECO:0000313" key="3">
    <source>
        <dbReference type="Proteomes" id="UP000683360"/>
    </source>
</evidence>
<dbReference type="PANTHER" id="PTHR45902:SF4">
    <property type="entry name" value="G-PROTEIN COUPLED RECEPTORS FAMILY 2 PROFILE 2 DOMAIN-CONTAINING PROTEIN"/>
    <property type="match status" value="1"/>
</dbReference>
<sequence>MLKHTRMQPIWYFLVCCFLTVGAGDIDFHYLLDQYILICGNMLCNKISEFVPKIPAYLSVCAECFCDEKCVFNGTCCPDKFFSLKLECTNTSIVSHKTESKDVFEDSFLMRVTCPEGTDPLSKANCESNKTFSEKIQYLPVTSSETLISYKNKFCAQCNNESKFEYWIFNSVCDEFVDFNFISSLDEILKNSFRQKM</sequence>
<dbReference type="InterPro" id="IPR053231">
    <property type="entry name" value="GPCR_LN-TM7"/>
</dbReference>
<keyword evidence="3" id="KW-1185">Reference proteome</keyword>
<evidence type="ECO:0008006" key="4">
    <source>
        <dbReference type="Google" id="ProtNLM"/>
    </source>
</evidence>
<evidence type="ECO:0000313" key="2">
    <source>
        <dbReference type="EMBL" id="CAG2240480.1"/>
    </source>
</evidence>
<dbReference type="Proteomes" id="UP000683360">
    <property type="component" value="Unassembled WGS sequence"/>
</dbReference>
<feature type="chain" id="PRO_5035734495" description="SMB domain-containing protein" evidence="1">
    <location>
        <begin position="25"/>
        <end position="197"/>
    </location>
</feature>
<protein>
    <recommendedName>
        <fullName evidence="4">SMB domain-containing protein</fullName>
    </recommendedName>
</protein>
<dbReference type="AlphaFoldDB" id="A0A8S3U4K6"/>
<feature type="signal peptide" evidence="1">
    <location>
        <begin position="1"/>
        <end position="24"/>
    </location>
</feature>
<reference evidence="2" key="1">
    <citation type="submission" date="2021-03" db="EMBL/GenBank/DDBJ databases">
        <authorList>
            <person name="Bekaert M."/>
        </authorList>
    </citation>
    <scope>NUCLEOTIDE SEQUENCE</scope>
</reference>
<proteinExistence type="predicted"/>
<gene>
    <name evidence="2" type="ORF">MEDL_52785</name>
</gene>
<dbReference type="EMBL" id="CAJPWZ010002562">
    <property type="protein sequence ID" value="CAG2240480.1"/>
    <property type="molecule type" value="Genomic_DNA"/>
</dbReference>
<name>A0A8S3U4K6_MYTED</name>